<sequence>MHFNAEEWASARNWTAECGMGDTSLLNATGATYPLAGLSSSKPSNFDSPYQYALYIWEILNPGALVRCCSRAYGEEVHFGDVGRVLRVDQTHHDFSVEVDWQDRGSPFWVLAFHIQILEIPPASSPTSLTSPGSSHASGAAAVVPTSERTPTQASGGATKRGVNTQT</sequence>
<feature type="compositionally biased region" description="Polar residues" evidence="1">
    <location>
        <begin position="147"/>
        <end position="167"/>
    </location>
</feature>
<dbReference type="Proteomes" id="UP000792457">
    <property type="component" value="Unassembled WGS sequence"/>
</dbReference>
<feature type="region of interest" description="Disordered" evidence="1">
    <location>
        <begin position="124"/>
        <end position="167"/>
    </location>
</feature>
<reference evidence="3" key="1">
    <citation type="submission" date="2013-04" db="EMBL/GenBank/DDBJ databases">
        <authorList>
            <person name="Qu J."/>
            <person name="Murali S.C."/>
            <person name="Bandaranaike D."/>
            <person name="Bellair M."/>
            <person name="Blankenburg K."/>
            <person name="Chao H."/>
            <person name="Dinh H."/>
            <person name="Doddapaneni H."/>
            <person name="Downs B."/>
            <person name="Dugan-Rocha S."/>
            <person name="Elkadiri S."/>
            <person name="Gnanaolivu R.D."/>
            <person name="Hernandez B."/>
            <person name="Javaid M."/>
            <person name="Jayaseelan J.C."/>
            <person name="Lee S."/>
            <person name="Li M."/>
            <person name="Ming W."/>
            <person name="Munidasa M."/>
            <person name="Muniz J."/>
            <person name="Nguyen L."/>
            <person name="Ongeri F."/>
            <person name="Osuji N."/>
            <person name="Pu L.-L."/>
            <person name="Puazo M."/>
            <person name="Qu C."/>
            <person name="Quiroz J."/>
            <person name="Raj R."/>
            <person name="Weissenberger G."/>
            <person name="Xin Y."/>
            <person name="Zou X."/>
            <person name="Han Y."/>
            <person name="Richards S."/>
            <person name="Worley K."/>
            <person name="Muzny D."/>
            <person name="Gibbs R."/>
        </authorList>
    </citation>
    <scope>NUCLEOTIDE SEQUENCE</scope>
    <source>
        <strain evidence="3">Sampled in the wild</strain>
    </source>
</reference>
<dbReference type="AlphaFoldDB" id="A0A8K0KIG3"/>
<gene>
    <name evidence="3" type="ORF">J437_LFUL015192</name>
</gene>
<organism evidence="3 4">
    <name type="scientific">Ladona fulva</name>
    <name type="common">Scarce chaser dragonfly</name>
    <name type="synonym">Libellula fulva</name>
    <dbReference type="NCBI Taxonomy" id="123851"/>
    <lineage>
        <taxon>Eukaryota</taxon>
        <taxon>Metazoa</taxon>
        <taxon>Ecdysozoa</taxon>
        <taxon>Arthropoda</taxon>
        <taxon>Hexapoda</taxon>
        <taxon>Insecta</taxon>
        <taxon>Pterygota</taxon>
        <taxon>Palaeoptera</taxon>
        <taxon>Odonata</taxon>
        <taxon>Epiprocta</taxon>
        <taxon>Anisoptera</taxon>
        <taxon>Libelluloidea</taxon>
        <taxon>Libellulidae</taxon>
        <taxon>Ladona</taxon>
    </lineage>
</organism>
<dbReference type="Gene3D" id="2.30.30.30">
    <property type="match status" value="1"/>
</dbReference>
<evidence type="ECO:0000259" key="2">
    <source>
        <dbReference type="Pfam" id="PF11515"/>
    </source>
</evidence>
<dbReference type="OrthoDB" id="239701at2759"/>
<protein>
    <recommendedName>
        <fullName evidence="2">CPH domain-containing protein</fullName>
    </recommendedName>
</protein>
<feature type="domain" description="CPH" evidence="2">
    <location>
        <begin position="44"/>
        <end position="120"/>
    </location>
</feature>
<reference evidence="3" key="2">
    <citation type="submission" date="2017-10" db="EMBL/GenBank/DDBJ databases">
        <title>Ladona fulva Genome sequencing and assembly.</title>
        <authorList>
            <person name="Murali S."/>
            <person name="Richards S."/>
            <person name="Bandaranaike D."/>
            <person name="Bellair M."/>
            <person name="Blankenburg K."/>
            <person name="Chao H."/>
            <person name="Dinh H."/>
            <person name="Doddapaneni H."/>
            <person name="Dugan-Rocha S."/>
            <person name="Elkadiri S."/>
            <person name="Gnanaolivu R."/>
            <person name="Hernandez B."/>
            <person name="Skinner E."/>
            <person name="Javaid M."/>
            <person name="Lee S."/>
            <person name="Li M."/>
            <person name="Ming W."/>
            <person name="Munidasa M."/>
            <person name="Muniz J."/>
            <person name="Nguyen L."/>
            <person name="Hughes D."/>
            <person name="Osuji N."/>
            <person name="Pu L.-L."/>
            <person name="Puazo M."/>
            <person name="Qu C."/>
            <person name="Quiroz J."/>
            <person name="Raj R."/>
            <person name="Weissenberger G."/>
            <person name="Xin Y."/>
            <person name="Zou X."/>
            <person name="Han Y."/>
            <person name="Worley K."/>
            <person name="Muzny D."/>
            <person name="Gibbs R."/>
        </authorList>
    </citation>
    <scope>NUCLEOTIDE SEQUENCE</scope>
    <source>
        <strain evidence="3">Sampled in the wild</strain>
    </source>
</reference>
<proteinExistence type="predicted"/>
<comment type="caution">
    <text evidence="3">The sequence shown here is derived from an EMBL/GenBank/DDBJ whole genome shotgun (WGS) entry which is preliminary data.</text>
</comment>
<evidence type="ECO:0000313" key="3">
    <source>
        <dbReference type="EMBL" id="KAG8235152.1"/>
    </source>
</evidence>
<evidence type="ECO:0000313" key="4">
    <source>
        <dbReference type="Proteomes" id="UP000792457"/>
    </source>
</evidence>
<dbReference type="InterPro" id="IPR014722">
    <property type="entry name" value="Rib_uL2_dom2"/>
</dbReference>
<feature type="compositionally biased region" description="Low complexity" evidence="1">
    <location>
        <begin position="124"/>
        <end position="145"/>
    </location>
</feature>
<dbReference type="Pfam" id="PF11515">
    <property type="entry name" value="Cul7"/>
    <property type="match status" value="1"/>
</dbReference>
<dbReference type="EMBL" id="KZ308883">
    <property type="protein sequence ID" value="KAG8235152.1"/>
    <property type="molecule type" value="Genomic_DNA"/>
</dbReference>
<keyword evidence="4" id="KW-1185">Reference proteome</keyword>
<dbReference type="SUPFAM" id="SSF63748">
    <property type="entry name" value="Tudor/PWWP/MBT"/>
    <property type="match status" value="1"/>
</dbReference>
<evidence type="ECO:0000256" key="1">
    <source>
        <dbReference type="SAM" id="MobiDB-lite"/>
    </source>
</evidence>
<accession>A0A8K0KIG3</accession>
<feature type="non-terminal residue" evidence="3">
    <location>
        <position position="1"/>
    </location>
</feature>
<dbReference type="InterPro" id="IPR021097">
    <property type="entry name" value="CPH_domain"/>
</dbReference>
<name>A0A8K0KIG3_LADFU</name>